<feature type="region of interest" description="Disordered" evidence="8">
    <location>
        <begin position="1"/>
        <end position="40"/>
    </location>
</feature>
<evidence type="ECO:0000256" key="7">
    <source>
        <dbReference type="ARBA" id="ARBA00023136"/>
    </source>
</evidence>
<dbReference type="InterPro" id="IPR007369">
    <property type="entry name" value="Peptidase_A22B_SPP"/>
</dbReference>
<dbReference type="GO" id="GO:0098553">
    <property type="term" value="C:lumenal side of endoplasmic reticulum membrane"/>
    <property type="evidence" value="ECO:0007669"/>
    <property type="project" value="TreeGrafter"/>
</dbReference>
<evidence type="ECO:0000256" key="8">
    <source>
        <dbReference type="SAM" id="MobiDB-lite"/>
    </source>
</evidence>
<dbReference type="GO" id="GO:0006465">
    <property type="term" value="P:signal peptide processing"/>
    <property type="evidence" value="ECO:0007669"/>
    <property type="project" value="TreeGrafter"/>
</dbReference>
<keyword evidence="4" id="KW-0378">Hydrolase</keyword>
<dbReference type="EMBL" id="PJQM01007446">
    <property type="protein sequence ID" value="RCH78178.1"/>
    <property type="molecule type" value="Genomic_DNA"/>
</dbReference>
<keyword evidence="5" id="KW-0256">Endoplasmic reticulum</keyword>
<feature type="transmembrane region" description="Helical" evidence="9">
    <location>
        <begin position="183"/>
        <end position="208"/>
    </location>
</feature>
<dbReference type="GO" id="GO:0033619">
    <property type="term" value="P:membrane protein proteolysis"/>
    <property type="evidence" value="ECO:0007669"/>
    <property type="project" value="TreeGrafter"/>
</dbReference>
<evidence type="ECO:0000256" key="1">
    <source>
        <dbReference type="ARBA" id="ARBA00004477"/>
    </source>
</evidence>
<comment type="subcellular location">
    <subcellularLocation>
        <location evidence="1">Endoplasmic reticulum membrane</location>
        <topology evidence="1">Multi-pass membrane protein</topology>
    </subcellularLocation>
</comment>
<evidence type="ECO:0008006" key="12">
    <source>
        <dbReference type="Google" id="ProtNLM"/>
    </source>
</evidence>
<feature type="compositionally biased region" description="Basic and acidic residues" evidence="8">
    <location>
        <begin position="342"/>
        <end position="354"/>
    </location>
</feature>
<dbReference type="PANTHER" id="PTHR12174">
    <property type="entry name" value="SIGNAL PEPTIDE PEPTIDASE"/>
    <property type="match status" value="1"/>
</dbReference>
<dbReference type="SMART" id="SM00730">
    <property type="entry name" value="PSN"/>
    <property type="match status" value="1"/>
</dbReference>
<proteinExistence type="inferred from homology"/>
<dbReference type="STRING" id="4846.A0A367IKJ2"/>
<name>A0A367IKJ2_RHIST</name>
<feature type="transmembrane region" description="Helical" evidence="9">
    <location>
        <begin position="228"/>
        <end position="250"/>
    </location>
</feature>
<evidence type="ECO:0000256" key="9">
    <source>
        <dbReference type="SAM" id="Phobius"/>
    </source>
</evidence>
<feature type="transmembrane region" description="Helical" evidence="9">
    <location>
        <begin position="298"/>
        <end position="316"/>
    </location>
</feature>
<gene>
    <name evidence="10" type="ORF">CU098_000147</name>
</gene>
<evidence type="ECO:0000256" key="2">
    <source>
        <dbReference type="ARBA" id="ARBA00006859"/>
    </source>
</evidence>
<keyword evidence="3 9" id="KW-0812">Transmembrane</keyword>
<keyword evidence="11" id="KW-1185">Reference proteome</keyword>
<keyword evidence="6 9" id="KW-1133">Transmembrane helix</keyword>
<feature type="transmembrane region" description="Helical" evidence="9">
    <location>
        <begin position="271"/>
        <end position="292"/>
    </location>
</feature>
<reference evidence="10 11" key="1">
    <citation type="journal article" date="2018" name="G3 (Bethesda)">
        <title>Phylogenetic and Phylogenomic Definition of Rhizopus Species.</title>
        <authorList>
            <person name="Gryganskyi A.P."/>
            <person name="Golan J."/>
            <person name="Dolatabadi S."/>
            <person name="Mondo S."/>
            <person name="Robb S."/>
            <person name="Idnurm A."/>
            <person name="Muszewska A."/>
            <person name="Steczkiewicz K."/>
            <person name="Masonjones S."/>
            <person name="Liao H.L."/>
            <person name="Gajdeczka M.T."/>
            <person name="Anike F."/>
            <person name="Vuek A."/>
            <person name="Anishchenko I.M."/>
            <person name="Voigt K."/>
            <person name="de Hoog G.S."/>
            <person name="Smith M.E."/>
            <person name="Heitman J."/>
            <person name="Vilgalys R."/>
            <person name="Stajich J.E."/>
        </authorList>
    </citation>
    <scope>NUCLEOTIDE SEQUENCE [LARGE SCALE GENOMIC DNA]</scope>
    <source>
        <strain evidence="10 11">LSU 92-RS-03</strain>
    </source>
</reference>
<dbReference type="InterPro" id="IPR006639">
    <property type="entry name" value="Preselin/SPP"/>
</dbReference>
<accession>A0A367IKJ2</accession>
<comment type="caution">
    <text evidence="10">The sequence shown here is derived from an EMBL/GenBank/DDBJ whole genome shotgun (WGS) entry which is preliminary data.</text>
</comment>
<evidence type="ECO:0000313" key="10">
    <source>
        <dbReference type="EMBL" id="RCH78178.1"/>
    </source>
</evidence>
<dbReference type="PANTHER" id="PTHR12174:SF23">
    <property type="entry name" value="MINOR HISTOCOMPATIBILITY ANTIGEN H13"/>
    <property type="match status" value="1"/>
</dbReference>
<dbReference type="Proteomes" id="UP000253551">
    <property type="component" value="Unassembled WGS sequence"/>
</dbReference>
<dbReference type="Pfam" id="PF04258">
    <property type="entry name" value="Peptidase_A22B"/>
    <property type="match status" value="1"/>
</dbReference>
<organism evidence="10 11">
    <name type="scientific">Rhizopus stolonifer</name>
    <name type="common">Rhizopus nigricans</name>
    <dbReference type="NCBI Taxonomy" id="4846"/>
    <lineage>
        <taxon>Eukaryota</taxon>
        <taxon>Fungi</taxon>
        <taxon>Fungi incertae sedis</taxon>
        <taxon>Mucoromycota</taxon>
        <taxon>Mucoromycotina</taxon>
        <taxon>Mucoromycetes</taxon>
        <taxon>Mucorales</taxon>
        <taxon>Mucorineae</taxon>
        <taxon>Rhizopodaceae</taxon>
        <taxon>Rhizopus</taxon>
    </lineage>
</organism>
<evidence type="ECO:0000256" key="4">
    <source>
        <dbReference type="ARBA" id="ARBA00022801"/>
    </source>
</evidence>
<dbReference type="OrthoDB" id="29661at2759"/>
<protein>
    <recommendedName>
        <fullName evidence="12">Minor histocompatibility antigen H13</fullName>
    </recommendedName>
</protein>
<keyword evidence="7 9" id="KW-0472">Membrane</keyword>
<feature type="transmembrane region" description="Helical" evidence="9">
    <location>
        <begin position="130"/>
        <end position="150"/>
    </location>
</feature>
<dbReference type="GO" id="GO:0098554">
    <property type="term" value="C:cytoplasmic side of endoplasmic reticulum membrane"/>
    <property type="evidence" value="ECO:0007669"/>
    <property type="project" value="TreeGrafter"/>
</dbReference>
<evidence type="ECO:0000313" key="11">
    <source>
        <dbReference type="Proteomes" id="UP000253551"/>
    </source>
</evidence>
<feature type="compositionally biased region" description="Basic residues" evidence="8">
    <location>
        <begin position="385"/>
        <end position="394"/>
    </location>
</feature>
<feature type="region of interest" description="Disordered" evidence="8">
    <location>
        <begin position="335"/>
        <end position="394"/>
    </location>
</feature>
<sequence>MASVSIYLGSKGSVYNMKKPTNAPKSKKSESPLEDSDDEEEAIESLTSGHAFMIPIIGSVVLFSTYFAYTYVNMEYINYALTAYFSIMGYAAVTKTSLDLVKGVVPVQCLHYIDRYEVTISKESKNLSRFHFTLIHFIILLTSVVLSVYYSLTKHWIISNLFGLSFSINAIQLLSIDSFKTGIIMLSGLFLYDIFWVFYTPIMISLTSQLDAPIKLVWPGNMFEMSSFTLLGLGDILIPGLFIAFTLRFDRHMSWESRPQGSFRSTHFSKPYFIASFTAYILGLVATLMYIHDKSQPALLYISPACILSVLITASVRGELSTLFSYKIKQEEERPKKKMIERKKAVQKPEKKEPQVNLEQEVVQEPEKKKTLKQEIVVEPEKKSSPKKKRSSKK</sequence>
<feature type="transmembrane region" description="Helical" evidence="9">
    <location>
        <begin position="156"/>
        <end position="176"/>
    </location>
</feature>
<evidence type="ECO:0000256" key="6">
    <source>
        <dbReference type="ARBA" id="ARBA00022989"/>
    </source>
</evidence>
<dbReference type="GO" id="GO:0042500">
    <property type="term" value="F:aspartic endopeptidase activity, intramembrane cleaving"/>
    <property type="evidence" value="ECO:0007669"/>
    <property type="project" value="InterPro"/>
</dbReference>
<dbReference type="AlphaFoldDB" id="A0A367IKJ2"/>
<feature type="transmembrane region" description="Helical" evidence="9">
    <location>
        <begin position="51"/>
        <end position="70"/>
    </location>
</feature>
<evidence type="ECO:0000256" key="3">
    <source>
        <dbReference type="ARBA" id="ARBA00022692"/>
    </source>
</evidence>
<comment type="similarity">
    <text evidence="2">Belongs to the peptidase A22B family.</text>
</comment>
<evidence type="ECO:0000256" key="5">
    <source>
        <dbReference type="ARBA" id="ARBA00022824"/>
    </source>
</evidence>